<keyword evidence="4 7" id="KW-0547">Nucleotide-binding</keyword>
<feature type="region of interest" description="G-domain" evidence="7">
    <location>
        <begin position="129"/>
        <end position="277"/>
    </location>
</feature>
<dbReference type="NCBIfam" id="TIGR00231">
    <property type="entry name" value="small_GTP"/>
    <property type="match status" value="1"/>
</dbReference>
<dbReference type="InterPro" id="IPR036925">
    <property type="entry name" value="TIF_IF2_dom3_sf"/>
</dbReference>
<dbReference type="HAMAP" id="MF_00100_B">
    <property type="entry name" value="IF_2_B"/>
    <property type="match status" value="1"/>
</dbReference>
<dbReference type="FunFam" id="3.40.50.300:FF:000019">
    <property type="entry name" value="Translation initiation factor IF-2"/>
    <property type="match status" value="1"/>
</dbReference>
<keyword evidence="6 7" id="KW-0342">GTP-binding</keyword>
<dbReference type="InterPro" id="IPR027417">
    <property type="entry name" value="P-loop_NTPase"/>
</dbReference>
<dbReference type="FunFam" id="2.40.30.10:FF:000008">
    <property type="entry name" value="Translation initiation factor IF-2"/>
    <property type="match status" value="1"/>
</dbReference>
<evidence type="ECO:0000313" key="11">
    <source>
        <dbReference type="EMBL" id="PYE56672.1"/>
    </source>
</evidence>
<evidence type="ECO:0000256" key="5">
    <source>
        <dbReference type="ARBA" id="ARBA00022917"/>
    </source>
</evidence>
<comment type="function">
    <text evidence="7 8">One of the essential components for the initiation of protein synthesis. Protects formylmethionyl-tRNA from spontaneous hydrolysis and promotes its binding to the 30S ribosomal subunits. Also involved in the hydrolysis of GTP during the formation of the 70S ribosomal complex.</text>
</comment>
<protein>
    <recommendedName>
        <fullName evidence="2 7">Translation initiation factor IF-2</fullName>
    </recommendedName>
</protein>
<evidence type="ECO:0000256" key="8">
    <source>
        <dbReference type="RuleBase" id="RU000644"/>
    </source>
</evidence>
<evidence type="ECO:0000256" key="1">
    <source>
        <dbReference type="ARBA" id="ARBA00007733"/>
    </source>
</evidence>
<proteinExistence type="inferred from homology"/>
<keyword evidence="12" id="KW-1185">Reference proteome</keyword>
<dbReference type="OrthoDB" id="9811804at2"/>
<dbReference type="SUPFAM" id="SSF52156">
    <property type="entry name" value="Initiation factor IF2/eIF5b, domain 3"/>
    <property type="match status" value="1"/>
</dbReference>
<dbReference type="SUPFAM" id="SSF50447">
    <property type="entry name" value="Translation proteins"/>
    <property type="match status" value="2"/>
</dbReference>
<keyword evidence="7" id="KW-0963">Cytoplasm</keyword>
<feature type="binding site" evidence="7">
    <location>
        <begin position="235"/>
        <end position="238"/>
    </location>
    <ligand>
        <name>GTP</name>
        <dbReference type="ChEBI" id="CHEBI:37565"/>
    </ligand>
</feature>
<dbReference type="Gene3D" id="3.40.50.10050">
    <property type="entry name" value="Translation initiation factor IF- 2, domain 3"/>
    <property type="match status" value="1"/>
</dbReference>
<evidence type="ECO:0000256" key="4">
    <source>
        <dbReference type="ARBA" id="ARBA00022741"/>
    </source>
</evidence>
<evidence type="ECO:0000313" key="12">
    <source>
        <dbReference type="Proteomes" id="UP000248326"/>
    </source>
</evidence>
<feature type="binding site" evidence="7">
    <location>
        <begin position="181"/>
        <end position="185"/>
    </location>
    <ligand>
        <name>GTP</name>
        <dbReference type="ChEBI" id="CHEBI:37565"/>
    </ligand>
</feature>
<dbReference type="RefSeq" id="WP_110885133.1">
    <property type="nucleotide sequence ID" value="NZ_QJSX01000001.1"/>
</dbReference>
<evidence type="ECO:0000256" key="9">
    <source>
        <dbReference type="SAM" id="MobiDB-lite"/>
    </source>
</evidence>
<dbReference type="PANTHER" id="PTHR43381:SF5">
    <property type="entry name" value="TR-TYPE G DOMAIN-CONTAINING PROTEIN"/>
    <property type="match status" value="1"/>
</dbReference>
<dbReference type="InterPro" id="IPR005225">
    <property type="entry name" value="Small_GTP-bd"/>
</dbReference>
<feature type="domain" description="Tr-type G" evidence="10">
    <location>
        <begin position="126"/>
        <end position="299"/>
    </location>
</feature>
<dbReference type="InterPro" id="IPR009000">
    <property type="entry name" value="Transl_B-barrel_sf"/>
</dbReference>
<reference evidence="11 12" key="1">
    <citation type="submission" date="2018-06" db="EMBL/GenBank/DDBJ databases">
        <title>Genomic Encyclopedia of Type Strains, Phase IV (KMG-IV): sequencing the most valuable type-strain genomes for metagenomic binning, comparative biology and taxonomic classification.</title>
        <authorList>
            <person name="Goeker M."/>
        </authorList>
    </citation>
    <scope>NUCLEOTIDE SEQUENCE [LARGE SCALE GENOMIC DNA]</scope>
    <source>
        <strain evidence="11 12">DSM 18048</strain>
    </source>
</reference>
<dbReference type="Pfam" id="PF00009">
    <property type="entry name" value="GTP_EFTU"/>
    <property type="match status" value="1"/>
</dbReference>
<dbReference type="FunFam" id="2.40.30.10:FF:000007">
    <property type="entry name" value="Translation initiation factor IF-2"/>
    <property type="match status" value="1"/>
</dbReference>
<dbReference type="GO" id="GO:0005829">
    <property type="term" value="C:cytosol"/>
    <property type="evidence" value="ECO:0007669"/>
    <property type="project" value="TreeGrafter"/>
</dbReference>
<organism evidence="11 12">
    <name type="scientific">Deinococcus yavapaiensis KR-236</name>
    <dbReference type="NCBI Taxonomy" id="694435"/>
    <lineage>
        <taxon>Bacteria</taxon>
        <taxon>Thermotogati</taxon>
        <taxon>Deinococcota</taxon>
        <taxon>Deinococci</taxon>
        <taxon>Deinococcales</taxon>
        <taxon>Deinococcaceae</taxon>
        <taxon>Deinococcus</taxon>
    </lineage>
</organism>
<evidence type="ECO:0000256" key="3">
    <source>
        <dbReference type="ARBA" id="ARBA00022540"/>
    </source>
</evidence>
<feature type="binding site" evidence="7">
    <location>
        <begin position="135"/>
        <end position="142"/>
    </location>
    <ligand>
        <name>GTP</name>
        <dbReference type="ChEBI" id="CHEBI:37565"/>
    </ligand>
</feature>
<dbReference type="Pfam" id="PF04760">
    <property type="entry name" value="IF2_N"/>
    <property type="match status" value="1"/>
</dbReference>
<comment type="caution">
    <text evidence="11">The sequence shown here is derived from an EMBL/GenBank/DDBJ whole genome shotgun (WGS) entry which is preliminary data.</text>
</comment>
<feature type="region of interest" description="Disordered" evidence="9">
    <location>
        <begin position="52"/>
        <end position="123"/>
    </location>
</feature>
<dbReference type="PROSITE" id="PS51722">
    <property type="entry name" value="G_TR_2"/>
    <property type="match status" value="1"/>
</dbReference>
<dbReference type="Proteomes" id="UP000248326">
    <property type="component" value="Unassembled WGS sequence"/>
</dbReference>
<dbReference type="NCBIfam" id="TIGR00487">
    <property type="entry name" value="IF-2"/>
    <property type="match status" value="1"/>
</dbReference>
<dbReference type="InterPro" id="IPR015760">
    <property type="entry name" value="TIF_IF2"/>
</dbReference>
<dbReference type="InterPro" id="IPR053905">
    <property type="entry name" value="EF-G-like_DII"/>
</dbReference>
<dbReference type="Gene3D" id="3.40.50.300">
    <property type="entry name" value="P-loop containing nucleotide triphosphate hydrolases"/>
    <property type="match status" value="1"/>
</dbReference>
<dbReference type="GO" id="GO:0005525">
    <property type="term" value="F:GTP binding"/>
    <property type="evidence" value="ECO:0007669"/>
    <property type="project" value="UniProtKB-KW"/>
</dbReference>
<gene>
    <name evidence="7" type="primary">infB</name>
    <name evidence="11" type="ORF">DES52_101477</name>
</gene>
<comment type="subcellular location">
    <subcellularLocation>
        <location evidence="7">Cytoplasm</location>
    </subcellularLocation>
</comment>
<dbReference type="EMBL" id="QJSX01000001">
    <property type="protein sequence ID" value="PYE56672.1"/>
    <property type="molecule type" value="Genomic_DNA"/>
</dbReference>
<keyword evidence="5 7" id="KW-0648">Protein biosynthesis</keyword>
<dbReference type="InterPro" id="IPR023115">
    <property type="entry name" value="TIF_IF2_dom3"/>
</dbReference>
<feature type="compositionally biased region" description="Low complexity" evidence="9">
    <location>
        <begin position="71"/>
        <end position="86"/>
    </location>
</feature>
<dbReference type="PANTHER" id="PTHR43381">
    <property type="entry name" value="TRANSLATION INITIATION FACTOR IF-2-RELATED"/>
    <property type="match status" value="1"/>
</dbReference>
<comment type="similarity">
    <text evidence="1 7 8">Belongs to the TRAFAC class translation factor GTPase superfamily. Classic translation factor GTPase family. IF-2 subfamily.</text>
</comment>
<evidence type="ECO:0000256" key="6">
    <source>
        <dbReference type="ARBA" id="ARBA00023134"/>
    </source>
</evidence>
<dbReference type="InterPro" id="IPR006847">
    <property type="entry name" value="IF2_N"/>
</dbReference>
<evidence type="ECO:0000256" key="2">
    <source>
        <dbReference type="ARBA" id="ARBA00020675"/>
    </source>
</evidence>
<evidence type="ECO:0000256" key="7">
    <source>
        <dbReference type="HAMAP-Rule" id="MF_00100"/>
    </source>
</evidence>
<dbReference type="PROSITE" id="PS01176">
    <property type="entry name" value="IF2"/>
    <property type="match status" value="1"/>
</dbReference>
<keyword evidence="3 7" id="KW-0396">Initiation factor</keyword>
<dbReference type="Pfam" id="PF22042">
    <property type="entry name" value="EF-G_D2"/>
    <property type="match status" value="1"/>
</dbReference>
<dbReference type="InterPro" id="IPR000178">
    <property type="entry name" value="TF_IF2_bacterial-like"/>
</dbReference>
<name>A0A318SP21_9DEIO</name>
<dbReference type="CDD" id="cd03702">
    <property type="entry name" value="IF2_mtIF2_II"/>
    <property type="match status" value="1"/>
</dbReference>
<feature type="compositionally biased region" description="Low complexity" evidence="9">
    <location>
        <begin position="96"/>
        <end position="122"/>
    </location>
</feature>
<sequence>MSKVRIYALAKELGVETAKMLEILDSLGVQYKSSSSTLDEETVEAIKTILADSSSKAEDAAPEDSSVNASATQEAAPEPVAATPPVASNPTPAPQPSAAQSATAGEERTLAAQPAAVTTTATELPHRAPVVTIMGHVDHGKTSLLDYIRKTKVAAKEAGGITQHVGAFEAKTSRGKVVFIDTPGHEAFTTIRARGANVADIAIIVIAADDSVMPQTREAIAHAKAANVPIIVAINKIDLAQANVDKVKQDIIPLDLVPEEFGGETIVVGVSARSGEGVEDLLEMISLVAEIADLRADPKAALKGVVIESRVDKQMGVLANIIVQEGTVHVGDFLVVGEKYGKIKALTNSVGDRIKDAGPSTPVQILGFSEAPTAGDTVTSAKNEHQARELVAGRTQDRRDVEEARKGRRLSLDDILGAPGDVHEVNLILRADTQGSLEALQGILARKSSEEVKLTVMFAGIGAPTEGDVLLASTANAEIMCFNVTASGGVKKAADNKGIELKSFRIIYELIDEVDRLIKGQQEPVFEERYLGRAEVRMVIRHPKAGVVAGSYVQDGMLRRNAKVKVTRGRQVVYNGTIVGLKRFKDDVREVQTGYECGINIDWNDVQEGDVIEASELVEVTS</sequence>
<dbReference type="CDD" id="cd03692">
    <property type="entry name" value="mtIF2_IVc"/>
    <property type="match status" value="1"/>
</dbReference>
<dbReference type="Gene3D" id="1.10.10.2480">
    <property type="match status" value="1"/>
</dbReference>
<dbReference type="AlphaFoldDB" id="A0A318SP21"/>
<dbReference type="FunFam" id="3.40.50.10050:FF:000001">
    <property type="entry name" value="Translation initiation factor IF-2"/>
    <property type="match status" value="1"/>
</dbReference>
<dbReference type="InterPro" id="IPR044145">
    <property type="entry name" value="IF2_II"/>
</dbReference>
<dbReference type="InterPro" id="IPR000795">
    <property type="entry name" value="T_Tr_GTP-bd_dom"/>
</dbReference>
<dbReference type="CDD" id="cd01887">
    <property type="entry name" value="IF2_eIF5B"/>
    <property type="match status" value="1"/>
</dbReference>
<accession>A0A318SP21</accession>
<dbReference type="SUPFAM" id="SSF52540">
    <property type="entry name" value="P-loop containing nucleoside triphosphate hydrolases"/>
    <property type="match status" value="1"/>
</dbReference>
<evidence type="ECO:0000259" key="10">
    <source>
        <dbReference type="PROSITE" id="PS51722"/>
    </source>
</evidence>
<dbReference type="Gene3D" id="2.40.30.10">
    <property type="entry name" value="Translation factors"/>
    <property type="match status" value="2"/>
</dbReference>
<dbReference type="GO" id="GO:0003743">
    <property type="term" value="F:translation initiation factor activity"/>
    <property type="evidence" value="ECO:0007669"/>
    <property type="project" value="UniProtKB-UniRule"/>
</dbReference>
<dbReference type="Pfam" id="PF11987">
    <property type="entry name" value="IF-2"/>
    <property type="match status" value="1"/>
</dbReference>
<dbReference type="GO" id="GO:0003924">
    <property type="term" value="F:GTPase activity"/>
    <property type="evidence" value="ECO:0007669"/>
    <property type="project" value="UniProtKB-UniRule"/>
</dbReference>